<keyword evidence="2" id="KW-1185">Reference proteome</keyword>
<comment type="caution">
    <text evidence="1">The sequence shown here is derived from an EMBL/GenBank/DDBJ whole genome shotgun (WGS) entry which is preliminary data.</text>
</comment>
<dbReference type="AlphaFoldDB" id="A0A917N1S7"/>
<reference evidence="1" key="1">
    <citation type="journal article" date="2014" name="Int. J. Syst. Evol. Microbiol.">
        <title>Complete genome sequence of Corynebacterium casei LMG S-19264T (=DSM 44701T), isolated from a smear-ripened cheese.</title>
        <authorList>
            <consortium name="US DOE Joint Genome Institute (JGI-PGF)"/>
            <person name="Walter F."/>
            <person name="Albersmeier A."/>
            <person name="Kalinowski J."/>
            <person name="Ruckert C."/>
        </authorList>
    </citation>
    <scope>NUCLEOTIDE SEQUENCE</scope>
    <source>
        <strain evidence="1">CCM 8711</strain>
    </source>
</reference>
<dbReference type="EMBL" id="BMDO01000005">
    <property type="protein sequence ID" value="GGI50779.1"/>
    <property type="molecule type" value="Genomic_DNA"/>
</dbReference>
<sequence length="146" mass="16540">MAIFGAGSNWDGLEKKNDFFRDENFVIGWNYSNAKDLYVATAALKVGDIIYLKANAPGSRQLRVKGIGIVTKNFMTSIIDEDLTLSNFTTWKSLSIRVKWIVKSEFVIQIPNNEGRLTNIRAATFYEESLPTVQTSIILEILNRMQ</sequence>
<proteinExistence type="predicted"/>
<dbReference type="RefSeq" id="WP_188416245.1">
    <property type="nucleotide sequence ID" value="NZ_BMDO01000005.1"/>
</dbReference>
<dbReference type="Proteomes" id="UP000662074">
    <property type="component" value="Unassembled WGS sequence"/>
</dbReference>
<protein>
    <submittedName>
        <fullName evidence="1">Uncharacterized protein</fullName>
    </submittedName>
</protein>
<organism evidence="1 2">
    <name type="scientific">Mucilaginibacter galii</name>
    <dbReference type="NCBI Taxonomy" id="2005073"/>
    <lineage>
        <taxon>Bacteria</taxon>
        <taxon>Pseudomonadati</taxon>
        <taxon>Bacteroidota</taxon>
        <taxon>Sphingobacteriia</taxon>
        <taxon>Sphingobacteriales</taxon>
        <taxon>Sphingobacteriaceae</taxon>
        <taxon>Mucilaginibacter</taxon>
    </lineage>
</organism>
<reference evidence="1" key="2">
    <citation type="submission" date="2020-09" db="EMBL/GenBank/DDBJ databases">
        <authorList>
            <person name="Sun Q."/>
            <person name="Sedlacek I."/>
        </authorList>
    </citation>
    <scope>NUCLEOTIDE SEQUENCE</scope>
    <source>
        <strain evidence="1">CCM 8711</strain>
    </source>
</reference>
<gene>
    <name evidence="1" type="ORF">GCM10011425_19910</name>
</gene>
<evidence type="ECO:0000313" key="2">
    <source>
        <dbReference type="Proteomes" id="UP000662074"/>
    </source>
</evidence>
<name>A0A917N1S7_9SPHI</name>
<accession>A0A917N1S7</accession>
<evidence type="ECO:0000313" key="1">
    <source>
        <dbReference type="EMBL" id="GGI50779.1"/>
    </source>
</evidence>